<accession>A0A9W7GA74</accession>
<dbReference type="GO" id="GO:0005524">
    <property type="term" value="F:ATP binding"/>
    <property type="evidence" value="ECO:0007669"/>
    <property type="project" value="UniProtKB-KW"/>
</dbReference>
<dbReference type="GO" id="GO:0005737">
    <property type="term" value="C:cytoplasm"/>
    <property type="evidence" value="ECO:0007669"/>
    <property type="project" value="TreeGrafter"/>
</dbReference>
<dbReference type="PROSITE" id="PS50125">
    <property type="entry name" value="GUANYLATE_CYCLASE_2"/>
    <property type="match status" value="2"/>
</dbReference>
<evidence type="ECO:0000313" key="6">
    <source>
        <dbReference type="Proteomes" id="UP001165065"/>
    </source>
</evidence>
<keyword evidence="2" id="KW-0067">ATP-binding</keyword>
<evidence type="ECO:0000256" key="3">
    <source>
        <dbReference type="SAM" id="MobiDB-lite"/>
    </source>
</evidence>
<dbReference type="GO" id="GO:0035556">
    <property type="term" value="P:intracellular signal transduction"/>
    <property type="evidence" value="ECO:0007669"/>
    <property type="project" value="InterPro"/>
</dbReference>
<dbReference type="Pfam" id="PF00211">
    <property type="entry name" value="Guanylate_cyc"/>
    <property type="match status" value="2"/>
</dbReference>
<dbReference type="Gene3D" id="3.30.70.1230">
    <property type="entry name" value="Nucleotide cyclase"/>
    <property type="match status" value="2"/>
</dbReference>
<dbReference type="EMBL" id="BRYA01000153">
    <property type="protein sequence ID" value="GMI41531.1"/>
    <property type="molecule type" value="Genomic_DNA"/>
</dbReference>
<dbReference type="CDD" id="cd07302">
    <property type="entry name" value="CHD"/>
    <property type="match status" value="2"/>
</dbReference>
<dbReference type="OrthoDB" id="194468at2759"/>
<keyword evidence="6" id="KW-1185">Reference proteome</keyword>
<dbReference type="InterPro" id="IPR029787">
    <property type="entry name" value="Nucleotide_cyclase"/>
</dbReference>
<proteinExistence type="predicted"/>
<gene>
    <name evidence="5" type="ORF">TrCOL_g6494</name>
</gene>
<keyword evidence="1" id="KW-0547">Nucleotide-binding</keyword>
<protein>
    <recommendedName>
        <fullName evidence="4">Guanylate cyclase domain-containing protein</fullName>
    </recommendedName>
</protein>
<evidence type="ECO:0000256" key="1">
    <source>
        <dbReference type="ARBA" id="ARBA00022741"/>
    </source>
</evidence>
<evidence type="ECO:0000259" key="4">
    <source>
        <dbReference type="PROSITE" id="PS50125"/>
    </source>
</evidence>
<organism evidence="5 6">
    <name type="scientific">Triparma columacea</name>
    <dbReference type="NCBI Taxonomy" id="722753"/>
    <lineage>
        <taxon>Eukaryota</taxon>
        <taxon>Sar</taxon>
        <taxon>Stramenopiles</taxon>
        <taxon>Ochrophyta</taxon>
        <taxon>Bolidophyceae</taxon>
        <taxon>Parmales</taxon>
        <taxon>Triparmaceae</taxon>
        <taxon>Triparma</taxon>
    </lineage>
</organism>
<feature type="compositionally biased region" description="Polar residues" evidence="3">
    <location>
        <begin position="74"/>
        <end position="83"/>
    </location>
</feature>
<reference evidence="6" key="1">
    <citation type="journal article" date="2023" name="Commun. Biol.">
        <title>Genome analysis of Parmales, the sister group of diatoms, reveals the evolutionary specialization of diatoms from phago-mixotrophs to photoautotrophs.</title>
        <authorList>
            <person name="Ban H."/>
            <person name="Sato S."/>
            <person name="Yoshikawa S."/>
            <person name="Yamada K."/>
            <person name="Nakamura Y."/>
            <person name="Ichinomiya M."/>
            <person name="Sato N."/>
            <person name="Blanc-Mathieu R."/>
            <person name="Endo H."/>
            <person name="Kuwata A."/>
            <person name="Ogata H."/>
        </authorList>
    </citation>
    <scope>NUCLEOTIDE SEQUENCE [LARGE SCALE GENOMIC DNA]</scope>
</reference>
<dbReference type="AlphaFoldDB" id="A0A9W7GA74"/>
<feature type="domain" description="Guanylate cyclase" evidence="4">
    <location>
        <begin position="545"/>
        <end position="595"/>
    </location>
</feature>
<dbReference type="PANTHER" id="PTHR16305">
    <property type="entry name" value="TESTICULAR SOLUBLE ADENYLYL CYCLASE"/>
    <property type="match status" value="1"/>
</dbReference>
<feature type="domain" description="Guanylate cyclase" evidence="4">
    <location>
        <begin position="232"/>
        <end position="370"/>
    </location>
</feature>
<dbReference type="GO" id="GO:0004016">
    <property type="term" value="F:adenylate cyclase activity"/>
    <property type="evidence" value="ECO:0007669"/>
    <property type="project" value="TreeGrafter"/>
</dbReference>
<name>A0A9W7GA74_9STRA</name>
<feature type="region of interest" description="Disordered" evidence="3">
    <location>
        <begin position="1"/>
        <end position="83"/>
    </location>
</feature>
<dbReference type="Proteomes" id="UP001165065">
    <property type="component" value="Unassembled WGS sequence"/>
</dbReference>
<dbReference type="SUPFAM" id="SSF55073">
    <property type="entry name" value="Nucleotide cyclase"/>
    <property type="match status" value="2"/>
</dbReference>
<feature type="region of interest" description="Disordered" evidence="3">
    <location>
        <begin position="721"/>
        <end position="857"/>
    </location>
</feature>
<feature type="compositionally biased region" description="Basic and acidic residues" evidence="3">
    <location>
        <begin position="792"/>
        <end position="803"/>
    </location>
</feature>
<dbReference type="PANTHER" id="PTHR16305:SF28">
    <property type="entry name" value="GUANYLATE CYCLASE DOMAIN-CONTAINING PROTEIN"/>
    <property type="match status" value="1"/>
</dbReference>
<dbReference type="GO" id="GO:0009190">
    <property type="term" value="P:cyclic nucleotide biosynthetic process"/>
    <property type="evidence" value="ECO:0007669"/>
    <property type="project" value="InterPro"/>
</dbReference>
<feature type="compositionally biased region" description="Polar residues" evidence="3">
    <location>
        <begin position="825"/>
        <end position="851"/>
    </location>
</feature>
<comment type="caution">
    <text evidence="5">The sequence shown here is derived from an EMBL/GenBank/DDBJ whole genome shotgun (WGS) entry which is preliminary data.</text>
</comment>
<feature type="compositionally biased region" description="Low complexity" evidence="3">
    <location>
        <begin position="10"/>
        <end position="24"/>
    </location>
</feature>
<evidence type="ECO:0000256" key="2">
    <source>
        <dbReference type="ARBA" id="ARBA00022840"/>
    </source>
</evidence>
<evidence type="ECO:0000313" key="5">
    <source>
        <dbReference type="EMBL" id="GMI41531.1"/>
    </source>
</evidence>
<dbReference type="InterPro" id="IPR001054">
    <property type="entry name" value="A/G_cyclase"/>
</dbReference>
<sequence>MSSGLHDASDLSSSVSNLIPSNSAHDPSLEETSEPAPVMENGMANSGTQLQDHRGLFTPPPKDPSIPSYDPLVSPSSRSLEASVNQVVEGEDVNTSFHENESLPLKTGEVVEKMPEGEGDWKEKYEEIRQMYDSVIGELSVRRNSTDSKIKNYQKELQERDRLVKKLNEEIWRLVPLVKSKEDESKKDKVDDSNTGLSRLLCTFLPNMVISHINRDQLTKIEPHYTVHPHTTLLFVDISGYTALAQKLGSEGTLGTEKLSESLDAFFNIAITSIYRHGGDVVKFCGDALMCVFLAEQKNLMTSMAASAADCCLDLQKKLRGFKAAEGVTLDLKLMLGFGTVIGNYVNSSTYNHSEFLISGEPIKQVAMIDRIINPGEIIMSHECWQVIEDLVKVKASTDGSMKILIGISTDVSKFQHIQDSKVLKFGNTENKLLSPFIDTHIYEQIKDISYTWSRTSSYSDYTRSRLSRHETCTTLFVNMFSKNFTSSNPQHSLDTFQSAFIAIYEPLRKYHGVLRQFLQDDKGQVAIIIFSGRENNTLAACRCALKIKDNFTELDIKFGMGIATGKVFVGPVGDHSRREMTWIGDSVNHSARLMGKAAKTNRIFADKASVDAAATEIAFENIGQIALKGKGLVQSYVVNGLKFKGSVLTDRLNETSDMSSPPQMFDNMASFHSSILLDWAISVSKLFGTNGTNGTKDTRDINGTNGTESTIGNNGNKLAVAGKPGGTSGNPVTPANSKSKKIGHVNTPSKLAKQRTRENPMINKMKSPGPGGQVGKGNDESFKMERKRIRAQSDDQTKREVPKIGGTTRKKADEVEINKATPDLQRTSSRFSRHTGSSLPLANGDPQTNRRSTRKR</sequence>